<accession>A0A937UTF9</accession>
<comment type="caution">
    <text evidence="1">The sequence shown here is derived from an EMBL/GenBank/DDBJ whole genome shotgun (WGS) entry which is preliminary data.</text>
</comment>
<proteinExistence type="predicted"/>
<gene>
    <name evidence="1" type="ORF">I7412_41590</name>
</gene>
<sequence>MTAADCSDRRGVWGRGSLFAWRLAGGWSYEEEQGIVALVGGSRLDPRVQTVMCLYGGTGADLGVVARVGNTWRSRRTEG</sequence>
<dbReference type="EMBL" id="JAEACQ010000386">
    <property type="protein sequence ID" value="MBL7633542.1"/>
    <property type="molecule type" value="Genomic_DNA"/>
</dbReference>
<name>A0A937UTF9_9ACTN</name>
<protein>
    <submittedName>
        <fullName evidence="1">Uncharacterized protein</fullName>
    </submittedName>
</protein>
<evidence type="ECO:0000313" key="2">
    <source>
        <dbReference type="Proteomes" id="UP000604475"/>
    </source>
</evidence>
<reference evidence="1" key="1">
    <citation type="submission" date="2020-12" db="EMBL/GenBank/DDBJ databases">
        <title>Genomic characterization of non-nitrogen-fixing Frankia strains.</title>
        <authorList>
            <person name="Carlos-Shanley C."/>
            <person name="Guerra T."/>
            <person name="Hahn D."/>
        </authorList>
    </citation>
    <scope>NUCLEOTIDE SEQUENCE</scope>
    <source>
        <strain evidence="1">CN6</strain>
    </source>
</reference>
<organism evidence="1 2">
    <name type="scientific">Frankia nepalensis</name>
    <dbReference type="NCBI Taxonomy" id="1836974"/>
    <lineage>
        <taxon>Bacteria</taxon>
        <taxon>Bacillati</taxon>
        <taxon>Actinomycetota</taxon>
        <taxon>Actinomycetes</taxon>
        <taxon>Frankiales</taxon>
        <taxon>Frankiaceae</taxon>
        <taxon>Frankia</taxon>
    </lineage>
</organism>
<evidence type="ECO:0000313" key="1">
    <source>
        <dbReference type="EMBL" id="MBL7633542.1"/>
    </source>
</evidence>
<dbReference type="Proteomes" id="UP000604475">
    <property type="component" value="Unassembled WGS sequence"/>
</dbReference>
<dbReference type="AlphaFoldDB" id="A0A937UTF9"/>
<keyword evidence="2" id="KW-1185">Reference proteome</keyword>